<evidence type="ECO:0000313" key="5">
    <source>
        <dbReference type="EMBL" id="KUO39676.1"/>
    </source>
</evidence>
<dbReference type="InterPro" id="IPR009995">
    <property type="entry name" value="DUF1512"/>
</dbReference>
<feature type="domain" description="DUF1512" evidence="4">
    <location>
        <begin position="191"/>
        <end position="361"/>
    </location>
</feature>
<dbReference type="Proteomes" id="UP000074294">
    <property type="component" value="Unassembled WGS sequence"/>
</dbReference>
<dbReference type="InterPro" id="IPR056460">
    <property type="entry name" value="DUF1512_N"/>
</dbReference>
<organism evidence="5 6">
    <name type="scientific">Hadarchaeum yellowstonense</name>
    <dbReference type="NCBI Taxonomy" id="1776334"/>
    <lineage>
        <taxon>Archaea</taxon>
        <taxon>Methanobacteriati</taxon>
        <taxon>Candidatus Hadarchaeota</taxon>
        <taxon>Candidatus Hadarchaeia</taxon>
        <taxon>Candidatus Hadarchaeales</taxon>
        <taxon>Candidatus Hadarchaeaceae</taxon>
        <taxon>Candidatus Hadarchaeum</taxon>
    </lineage>
</organism>
<sequence>MPEIDIIWWIVASIIFFAVVTLLSPQMMWLQARAGLTQMKKAVVELDNMAKESRRIALKAIIKHGKPKQDVEKEFNDFLDFFAIEPVSEDPVGVLKRLEHILDVRDKRFKDAIARLAPNADPETAANLEMAMEGAMANYTLYRLVRHFLVLAEKTKNIQIVMLVQMNIPFLRTYAKAFVDATKAFVEGKPIGDGVGPLTVVKLVKEAKFLEPVEDTVYTETEFEGRKLIIVKAKGPGGRVGKPGELIARLAKKRKVARIIMIDAAGKLEGEASGDVVEGVGAAIGGPPTEKYKIEEIAVKRKIPVDAIVIKESYTESLKPLNKKLVKGVDEAVERVKNAIRQRTKPGDTVIVAGIGNTIGIGQSVKELPAEFPAPPEEKKDEIESTYLPVR</sequence>
<evidence type="ECO:0000259" key="3">
    <source>
        <dbReference type="Pfam" id="PF07431"/>
    </source>
</evidence>
<keyword evidence="2" id="KW-0472">Membrane</keyword>
<evidence type="ECO:0000256" key="1">
    <source>
        <dbReference type="SAM" id="MobiDB-lite"/>
    </source>
</evidence>
<dbReference type="PIRSF" id="PIRSF016495">
    <property type="entry name" value="UCP016495"/>
    <property type="match status" value="1"/>
</dbReference>
<reference evidence="5 6" key="1">
    <citation type="journal article" date="2016" name="Nat. Microbiol.">
        <title>Genomic inference of the metabolism of cosmopolitan subsurface Archaea, Hadesarchaea.</title>
        <authorList>
            <person name="Baker B.J."/>
            <person name="Saw J.H."/>
            <person name="Lind A.E."/>
            <person name="Lazar C.S."/>
            <person name="Hinrichs K.-U."/>
            <person name="Teske A.P."/>
            <person name="Ettema T.J."/>
        </authorList>
    </citation>
    <scope>NUCLEOTIDE SEQUENCE [LARGE SCALE GENOMIC DNA]</scope>
</reference>
<proteinExistence type="predicted"/>
<evidence type="ECO:0000256" key="2">
    <source>
        <dbReference type="SAM" id="Phobius"/>
    </source>
</evidence>
<dbReference type="Pfam" id="PF07431">
    <property type="entry name" value="DUF1512"/>
    <property type="match status" value="1"/>
</dbReference>
<feature type="region of interest" description="Disordered" evidence="1">
    <location>
        <begin position="371"/>
        <end position="391"/>
    </location>
</feature>
<feature type="domain" description="DUF1512" evidence="3">
    <location>
        <begin position="9"/>
        <end position="186"/>
    </location>
</feature>
<dbReference type="AlphaFoldDB" id="A0A147JT48"/>
<gene>
    <name evidence="5" type="ORF">APZ16_03275</name>
</gene>
<dbReference type="STRING" id="1776334.APZ16_03275"/>
<dbReference type="Pfam" id="PF23542">
    <property type="entry name" value="DUF1512_C"/>
    <property type="match status" value="1"/>
</dbReference>
<accession>A0A147JT48</accession>
<comment type="caution">
    <text evidence="5">The sequence shown here is derived from an EMBL/GenBank/DDBJ whole genome shotgun (WGS) entry which is preliminary data.</text>
</comment>
<dbReference type="EMBL" id="LQMQ01000057">
    <property type="protein sequence ID" value="KUO39676.1"/>
    <property type="molecule type" value="Genomic_DNA"/>
</dbReference>
<evidence type="ECO:0000313" key="6">
    <source>
        <dbReference type="Proteomes" id="UP000074294"/>
    </source>
</evidence>
<evidence type="ECO:0000259" key="4">
    <source>
        <dbReference type="Pfam" id="PF23542"/>
    </source>
</evidence>
<dbReference type="InterPro" id="IPR056461">
    <property type="entry name" value="DUF1512_C"/>
</dbReference>
<protein>
    <recommendedName>
        <fullName evidence="7">DUF1512 domain-containing protein</fullName>
    </recommendedName>
</protein>
<name>A0A147JT48_HADYE</name>
<keyword evidence="2" id="KW-1133">Transmembrane helix</keyword>
<evidence type="ECO:0008006" key="7">
    <source>
        <dbReference type="Google" id="ProtNLM"/>
    </source>
</evidence>
<feature type="transmembrane region" description="Helical" evidence="2">
    <location>
        <begin position="6"/>
        <end position="23"/>
    </location>
</feature>
<keyword evidence="2" id="KW-0812">Transmembrane</keyword>